<keyword evidence="3 4" id="KW-0804">Transcription</keyword>
<dbReference type="GO" id="GO:0003700">
    <property type="term" value="F:DNA-binding transcription factor activity"/>
    <property type="evidence" value="ECO:0007669"/>
    <property type="project" value="InterPro"/>
</dbReference>
<evidence type="ECO:0000256" key="4">
    <source>
        <dbReference type="RuleBase" id="RU369104"/>
    </source>
</evidence>
<organism evidence="8 9">
    <name type="scientific">Aegilops tauschii subsp. strangulata</name>
    <name type="common">Goatgrass</name>
    <dbReference type="NCBI Taxonomy" id="200361"/>
    <lineage>
        <taxon>Eukaryota</taxon>
        <taxon>Viridiplantae</taxon>
        <taxon>Streptophyta</taxon>
        <taxon>Embryophyta</taxon>
        <taxon>Tracheophyta</taxon>
        <taxon>Spermatophyta</taxon>
        <taxon>Magnoliopsida</taxon>
        <taxon>Liliopsida</taxon>
        <taxon>Poales</taxon>
        <taxon>Poaceae</taxon>
        <taxon>BOP clade</taxon>
        <taxon>Pooideae</taxon>
        <taxon>Triticodae</taxon>
        <taxon>Triticeae</taxon>
        <taxon>Triticinae</taxon>
        <taxon>Aegilops</taxon>
    </lineage>
</organism>
<reference evidence="8" key="4">
    <citation type="submission" date="2019-03" db="UniProtKB">
        <authorList>
            <consortium name="EnsemblPlants"/>
        </authorList>
    </citation>
    <scope>IDENTIFICATION</scope>
</reference>
<evidence type="ECO:0000256" key="3">
    <source>
        <dbReference type="ARBA" id="ARBA00023163"/>
    </source>
</evidence>
<dbReference type="InterPro" id="IPR011598">
    <property type="entry name" value="bHLH_dom"/>
</dbReference>
<reference evidence="8" key="3">
    <citation type="journal article" date="2017" name="Nature">
        <title>Genome sequence of the progenitor of the wheat D genome Aegilops tauschii.</title>
        <authorList>
            <person name="Luo M.C."/>
            <person name="Gu Y.Q."/>
            <person name="Puiu D."/>
            <person name="Wang H."/>
            <person name="Twardziok S.O."/>
            <person name="Deal K.R."/>
            <person name="Huo N."/>
            <person name="Zhu T."/>
            <person name="Wang L."/>
            <person name="Wang Y."/>
            <person name="McGuire P.E."/>
            <person name="Liu S."/>
            <person name="Long H."/>
            <person name="Ramasamy R.K."/>
            <person name="Rodriguez J.C."/>
            <person name="Van S.L."/>
            <person name="Yuan L."/>
            <person name="Wang Z."/>
            <person name="Xia Z."/>
            <person name="Xiao L."/>
            <person name="Anderson O.D."/>
            <person name="Ouyang S."/>
            <person name="Liang Y."/>
            <person name="Zimin A.V."/>
            <person name="Pertea G."/>
            <person name="Qi P."/>
            <person name="Bennetzen J.L."/>
            <person name="Dai X."/>
            <person name="Dawson M.W."/>
            <person name="Muller H.G."/>
            <person name="Kugler K."/>
            <person name="Rivarola-Duarte L."/>
            <person name="Spannagl M."/>
            <person name="Mayer K.F.X."/>
            <person name="Lu F.H."/>
            <person name="Bevan M.W."/>
            <person name="Leroy P."/>
            <person name="Li P."/>
            <person name="You F.M."/>
            <person name="Sun Q."/>
            <person name="Liu Z."/>
            <person name="Lyons E."/>
            <person name="Wicker T."/>
            <person name="Salzberg S.L."/>
            <person name="Devos K.M."/>
            <person name="Dvorak J."/>
        </authorList>
    </citation>
    <scope>NUCLEOTIDE SEQUENCE [LARGE SCALE GENOMIC DNA]</scope>
    <source>
        <strain evidence="8">cv. AL8/78</strain>
    </source>
</reference>
<dbReference type="PROSITE" id="PS50888">
    <property type="entry name" value="BHLH"/>
    <property type="match status" value="1"/>
</dbReference>
<feature type="coiled-coil region" evidence="5">
    <location>
        <begin position="159"/>
        <end position="186"/>
    </location>
</feature>
<keyword evidence="9" id="KW-1185">Reference proteome</keyword>
<evidence type="ECO:0000259" key="7">
    <source>
        <dbReference type="PROSITE" id="PS50888"/>
    </source>
</evidence>
<dbReference type="AlphaFoldDB" id="A0A453LCH7"/>
<keyword evidence="4" id="KW-0539">Nucleus</keyword>
<evidence type="ECO:0000256" key="5">
    <source>
        <dbReference type="SAM" id="Coils"/>
    </source>
</evidence>
<dbReference type="Pfam" id="PF00010">
    <property type="entry name" value="HLH"/>
    <property type="match status" value="1"/>
</dbReference>
<keyword evidence="2 4" id="KW-0805">Transcription regulation</keyword>
<dbReference type="PANTHER" id="PTHR11514:SF115">
    <property type="entry name" value="TRANSCRIPTION FACTOR"/>
    <property type="match status" value="1"/>
</dbReference>
<keyword evidence="5" id="KW-0175">Coiled coil</keyword>
<reference evidence="9" key="2">
    <citation type="journal article" date="2017" name="Nat. Plants">
        <title>The Aegilops tauschii genome reveals multiple impacts of transposons.</title>
        <authorList>
            <person name="Zhao G."/>
            <person name="Zou C."/>
            <person name="Li K."/>
            <person name="Wang K."/>
            <person name="Li T."/>
            <person name="Gao L."/>
            <person name="Zhang X."/>
            <person name="Wang H."/>
            <person name="Yang Z."/>
            <person name="Liu X."/>
            <person name="Jiang W."/>
            <person name="Mao L."/>
            <person name="Kong X."/>
            <person name="Jiao Y."/>
            <person name="Jia J."/>
        </authorList>
    </citation>
    <scope>NUCLEOTIDE SEQUENCE [LARGE SCALE GENOMIC DNA]</scope>
    <source>
        <strain evidence="9">cv. AL8/78</strain>
    </source>
</reference>
<evidence type="ECO:0000313" key="9">
    <source>
        <dbReference type="Proteomes" id="UP000015105"/>
    </source>
</evidence>
<reference evidence="8" key="5">
    <citation type="journal article" date="2021" name="G3 (Bethesda)">
        <title>Aegilops tauschii genome assembly Aet v5.0 features greater sequence contiguity and improved annotation.</title>
        <authorList>
            <person name="Wang L."/>
            <person name="Zhu T."/>
            <person name="Rodriguez J.C."/>
            <person name="Deal K.R."/>
            <person name="Dubcovsky J."/>
            <person name="McGuire P.E."/>
            <person name="Lux T."/>
            <person name="Spannagl M."/>
            <person name="Mayer K.F.X."/>
            <person name="Baldrich P."/>
            <person name="Meyers B.C."/>
            <person name="Huo N."/>
            <person name="Gu Y.Q."/>
            <person name="Zhou H."/>
            <person name="Devos K.M."/>
            <person name="Bennetzen J.L."/>
            <person name="Unver T."/>
            <person name="Budak H."/>
            <person name="Gulick P.J."/>
            <person name="Galiba G."/>
            <person name="Kalapos B."/>
            <person name="Nelson D.R."/>
            <person name="Li P."/>
            <person name="You F.M."/>
            <person name="Luo M.C."/>
            <person name="Dvorak J."/>
        </authorList>
    </citation>
    <scope>NUCLEOTIDE SEQUENCE [LARGE SCALE GENOMIC DNA]</scope>
    <source>
        <strain evidence="8">cv. AL8/78</strain>
    </source>
</reference>
<dbReference type="EnsemblPlants" id="AET5Gv20712000.1">
    <property type="protein sequence ID" value="AET5Gv20712000.1"/>
    <property type="gene ID" value="AET5Gv20712000"/>
</dbReference>
<feature type="domain" description="BHLH" evidence="7">
    <location>
        <begin position="120"/>
        <end position="169"/>
    </location>
</feature>
<dbReference type="InterPro" id="IPR036638">
    <property type="entry name" value="HLH_DNA-bd_sf"/>
</dbReference>
<dbReference type="SUPFAM" id="SSF47459">
    <property type="entry name" value="HLH, helix-loop-helix DNA-binding domain"/>
    <property type="match status" value="1"/>
</dbReference>
<dbReference type="SMART" id="SM00353">
    <property type="entry name" value="HLH"/>
    <property type="match status" value="1"/>
</dbReference>
<proteinExistence type="inferred from homology"/>
<dbReference type="Gene3D" id="4.10.280.10">
    <property type="entry name" value="Helix-loop-helix DNA-binding domain"/>
    <property type="match status" value="1"/>
</dbReference>
<comment type="similarity">
    <text evidence="1">Belongs to the bHLH protein family.</text>
</comment>
<evidence type="ECO:0000256" key="6">
    <source>
        <dbReference type="SAM" id="MobiDB-lite"/>
    </source>
</evidence>
<dbReference type="Proteomes" id="UP000015105">
    <property type="component" value="Chromosome 5D"/>
</dbReference>
<dbReference type="GO" id="GO:0000976">
    <property type="term" value="F:transcription cis-regulatory region binding"/>
    <property type="evidence" value="ECO:0007669"/>
    <property type="project" value="TreeGrafter"/>
</dbReference>
<comment type="subcellular location">
    <subcellularLocation>
        <location evidence="4">Nucleus</location>
    </subcellularLocation>
</comment>
<dbReference type="InterPro" id="IPR045084">
    <property type="entry name" value="AIB/MYC-like"/>
</dbReference>
<name>A0A453LCH7_AEGTS</name>
<reference evidence="9" key="1">
    <citation type="journal article" date="2014" name="Science">
        <title>Ancient hybridizations among the ancestral genomes of bread wheat.</title>
        <authorList>
            <consortium name="International Wheat Genome Sequencing Consortium,"/>
            <person name="Marcussen T."/>
            <person name="Sandve S.R."/>
            <person name="Heier L."/>
            <person name="Spannagl M."/>
            <person name="Pfeifer M."/>
            <person name="Jakobsen K.S."/>
            <person name="Wulff B.B."/>
            <person name="Steuernagel B."/>
            <person name="Mayer K.F."/>
            <person name="Olsen O.A."/>
        </authorList>
    </citation>
    <scope>NUCLEOTIDE SEQUENCE [LARGE SCALE GENOMIC DNA]</scope>
    <source>
        <strain evidence="9">cv. AL8/78</strain>
    </source>
</reference>
<dbReference type="STRING" id="200361.A0A453LCH7"/>
<accession>A0A453LCH7</accession>
<evidence type="ECO:0000256" key="1">
    <source>
        <dbReference type="ARBA" id="ARBA00005510"/>
    </source>
</evidence>
<feature type="region of interest" description="Disordered" evidence="6">
    <location>
        <begin position="88"/>
        <end position="131"/>
    </location>
</feature>
<protein>
    <recommendedName>
        <fullName evidence="4">Transcription factor</fullName>
        <shortName evidence="4">bHLH transcription factor</shortName>
    </recommendedName>
    <alternativeName>
        <fullName evidence="4">Basic helix-loop-helix protein</fullName>
    </alternativeName>
</protein>
<dbReference type="Gramene" id="AET5Gv20712000.1">
    <property type="protein sequence ID" value="AET5Gv20712000.1"/>
    <property type="gene ID" value="AET5Gv20712000"/>
</dbReference>
<dbReference type="GO" id="GO:0046983">
    <property type="term" value="F:protein dimerization activity"/>
    <property type="evidence" value="ECO:0007669"/>
    <property type="project" value="InterPro"/>
</dbReference>
<evidence type="ECO:0000313" key="8">
    <source>
        <dbReference type="EnsemblPlants" id="AET5Gv20712000.1"/>
    </source>
</evidence>
<dbReference type="PANTHER" id="PTHR11514">
    <property type="entry name" value="MYC"/>
    <property type="match status" value="1"/>
</dbReference>
<feature type="compositionally biased region" description="Basic residues" evidence="6">
    <location>
        <begin position="106"/>
        <end position="115"/>
    </location>
</feature>
<dbReference type="GO" id="GO:0005634">
    <property type="term" value="C:nucleus"/>
    <property type="evidence" value="ECO:0007669"/>
    <property type="project" value="UniProtKB-SubCell"/>
</dbReference>
<sequence>LHLRVRVATRTHVPPAMDDELLSPCSSFFPVSPPSGQFEHHHHQFIEFASCEVPEQWLLGDVVVPAKSEDAGDLWPEGSLLSTDSELSELPAASLPASTESTPRPAAKRRGRKPRPRPEGPTVSHVEAERQRRDKLNRRFCDLRAAVPTVSRMDKASLLADAAAYIAELRARVARLEDESKQAAAARWDTNSASRSGGGASLQHFLAGDETVEVRMVGRDAAALRVTTAAGSAPYAPARLMSALRSLELQVQHACVSRVQGATVQDVVVDVPAALQHDDSAALRSALVQRLRDSA</sequence>
<evidence type="ECO:0000256" key="2">
    <source>
        <dbReference type="ARBA" id="ARBA00023015"/>
    </source>
</evidence>